<comment type="caution">
    <text evidence="2">The sequence shown here is derived from an EMBL/GenBank/DDBJ whole genome shotgun (WGS) entry which is preliminary data.</text>
</comment>
<dbReference type="Gene3D" id="2.160.10.10">
    <property type="entry name" value="Hexapeptide repeat proteins"/>
    <property type="match status" value="1"/>
</dbReference>
<organism evidence="2">
    <name type="scientific">marine sediment metagenome</name>
    <dbReference type="NCBI Taxonomy" id="412755"/>
    <lineage>
        <taxon>unclassified sequences</taxon>
        <taxon>metagenomes</taxon>
        <taxon>ecological metagenomes</taxon>
    </lineage>
</organism>
<reference evidence="2" key="1">
    <citation type="journal article" date="2014" name="Front. Microbiol.">
        <title>High frequency of phylogenetically diverse reductive dehalogenase-homologous genes in deep subseafloor sedimentary metagenomes.</title>
        <authorList>
            <person name="Kawai M."/>
            <person name="Futagami T."/>
            <person name="Toyoda A."/>
            <person name="Takaki Y."/>
            <person name="Nishi S."/>
            <person name="Hori S."/>
            <person name="Arai W."/>
            <person name="Tsubouchi T."/>
            <person name="Morono Y."/>
            <person name="Uchiyama I."/>
            <person name="Ito T."/>
            <person name="Fujiyama A."/>
            <person name="Inagaki F."/>
            <person name="Takami H."/>
        </authorList>
    </citation>
    <scope>NUCLEOTIDE SEQUENCE</scope>
    <source>
        <strain evidence="2">Expedition CK06-06</strain>
    </source>
</reference>
<protein>
    <recommendedName>
        <fullName evidence="1">DUF4954 domain-containing protein</fullName>
    </recommendedName>
</protein>
<dbReference type="SUPFAM" id="SSF51161">
    <property type="entry name" value="Trimeric LpxA-like enzymes"/>
    <property type="match status" value="1"/>
</dbReference>
<dbReference type="EMBL" id="BARU01023001">
    <property type="protein sequence ID" value="GAH48502.1"/>
    <property type="molecule type" value="Genomic_DNA"/>
</dbReference>
<gene>
    <name evidence="2" type="ORF">S03H2_37367</name>
</gene>
<accession>X1FU42</accession>
<dbReference type="InterPro" id="IPR032533">
    <property type="entry name" value="DUF4954"/>
</dbReference>
<evidence type="ECO:0000313" key="2">
    <source>
        <dbReference type="EMBL" id="GAH48502.1"/>
    </source>
</evidence>
<dbReference type="InterPro" id="IPR011004">
    <property type="entry name" value="Trimer_LpxA-like_sf"/>
</dbReference>
<feature type="non-terminal residue" evidence="2">
    <location>
        <position position="279"/>
    </location>
</feature>
<evidence type="ECO:0000259" key="1">
    <source>
        <dbReference type="Pfam" id="PF16314"/>
    </source>
</evidence>
<proteinExistence type="predicted"/>
<feature type="non-terminal residue" evidence="2">
    <location>
        <position position="1"/>
    </location>
</feature>
<dbReference type="Pfam" id="PF16314">
    <property type="entry name" value="DUF4954"/>
    <property type="match status" value="1"/>
</dbReference>
<feature type="domain" description="DUF4954" evidence="1">
    <location>
        <begin position="2"/>
        <end position="279"/>
    </location>
</feature>
<name>X1FU42_9ZZZZ</name>
<dbReference type="AlphaFoldDB" id="X1FU42"/>
<sequence length="279" mass="30007">VVSGESGFGNGTRIHVLNEAGGRPLILFDRLSAQIAYLLVLYRYQPELIDRLEALIEEYVKTRVSGRATLGRGCRVDNCTRITNVEIGPRAEVSGVLTLTEGTIRSCAEDPARVGEGTVASHFILLSGARVGSGVLLDSCFVGQGVRLDKQFSAKDSAFFANCEGYHSEVVSVFAGPYTVTHHKSTLLIAGMFSFFNAGSGTNQSNHMYKLGPVHQGVLERGCKTGSSSYLLWPCRIGPFTTVTGKHNANFDSGIFPFSNIAEKEGKSVLTPAVNLLNV</sequence>